<keyword evidence="1" id="KW-0732">Signal</keyword>
<gene>
    <name evidence="3" type="ORF">HELGO_WM5722</name>
</gene>
<evidence type="ECO:0000313" key="3">
    <source>
        <dbReference type="EMBL" id="CAA6822598.1"/>
    </source>
</evidence>
<dbReference type="Pfam" id="PF00188">
    <property type="entry name" value="CAP"/>
    <property type="match status" value="1"/>
</dbReference>
<accession>A0A6S6U318</accession>
<dbReference type="Gene3D" id="3.40.33.10">
    <property type="entry name" value="CAP"/>
    <property type="match status" value="1"/>
</dbReference>
<organism evidence="3">
    <name type="scientific">uncultured Sulfurovum sp</name>
    <dbReference type="NCBI Taxonomy" id="269237"/>
    <lineage>
        <taxon>Bacteria</taxon>
        <taxon>Pseudomonadati</taxon>
        <taxon>Campylobacterota</taxon>
        <taxon>Epsilonproteobacteria</taxon>
        <taxon>Campylobacterales</taxon>
        <taxon>Sulfurovaceae</taxon>
        <taxon>Sulfurovum</taxon>
        <taxon>environmental samples</taxon>
    </lineage>
</organism>
<proteinExistence type="predicted"/>
<evidence type="ECO:0000259" key="2">
    <source>
        <dbReference type="Pfam" id="PF00188"/>
    </source>
</evidence>
<dbReference type="EMBL" id="CACVAU010000064">
    <property type="protein sequence ID" value="CAA6822598.1"/>
    <property type="molecule type" value="Genomic_DNA"/>
</dbReference>
<dbReference type="InterPro" id="IPR014044">
    <property type="entry name" value="CAP_dom"/>
</dbReference>
<name>A0A6S6U318_9BACT</name>
<feature type="chain" id="PRO_5027835355" evidence="1">
    <location>
        <begin position="21"/>
        <end position="191"/>
    </location>
</feature>
<sequence>MLYNVHLVLLLITLLSGCGAGESSSSNTDTQTFVEPSKAEILAVINKIRSQKIDCKNGLGFVGPSQPLKCNPELYEAAYEHSYDLAMTNTFSHDGSGTQYDIAGYNRGTQSYFTERIDDHGYVDYDIIGENIAAGITSLEEVVQRWIESPAHCTNLMNNKFNEMGISIVVNPDSHYGIYWTQELGHRKEVQ</sequence>
<reference evidence="3" key="1">
    <citation type="submission" date="2020-01" db="EMBL/GenBank/DDBJ databases">
        <authorList>
            <person name="Meier V. D."/>
            <person name="Meier V D."/>
        </authorList>
    </citation>
    <scope>NUCLEOTIDE SEQUENCE</scope>
    <source>
        <strain evidence="3">HLG_WM_MAG_05</strain>
    </source>
</reference>
<dbReference type="AlphaFoldDB" id="A0A6S6U318"/>
<dbReference type="SUPFAM" id="SSF55797">
    <property type="entry name" value="PR-1-like"/>
    <property type="match status" value="1"/>
</dbReference>
<dbReference type="InterPro" id="IPR035940">
    <property type="entry name" value="CAP_sf"/>
</dbReference>
<evidence type="ECO:0000256" key="1">
    <source>
        <dbReference type="SAM" id="SignalP"/>
    </source>
</evidence>
<dbReference type="CDD" id="cd05379">
    <property type="entry name" value="CAP_bacterial"/>
    <property type="match status" value="1"/>
</dbReference>
<protein>
    <submittedName>
        <fullName evidence="3">Transporter</fullName>
    </submittedName>
</protein>
<feature type="signal peptide" evidence="1">
    <location>
        <begin position="1"/>
        <end position="20"/>
    </location>
</feature>
<dbReference type="PANTHER" id="PTHR31157:SF1">
    <property type="entry name" value="SCP DOMAIN-CONTAINING PROTEIN"/>
    <property type="match status" value="1"/>
</dbReference>
<dbReference type="PANTHER" id="PTHR31157">
    <property type="entry name" value="SCP DOMAIN-CONTAINING PROTEIN"/>
    <property type="match status" value="1"/>
</dbReference>
<feature type="domain" description="SCP" evidence="2">
    <location>
        <begin position="65"/>
        <end position="183"/>
    </location>
</feature>